<name>A0A7W8FF25_9BACT</name>
<dbReference type="GO" id="GO:0005840">
    <property type="term" value="C:ribosome"/>
    <property type="evidence" value="ECO:0007669"/>
    <property type="project" value="UniProtKB-KW"/>
</dbReference>
<protein>
    <submittedName>
        <fullName evidence="4">Ribosomal protein S18 acetylase RimI-like enzyme</fullName>
    </submittedName>
</protein>
<evidence type="ECO:0000313" key="5">
    <source>
        <dbReference type="Proteomes" id="UP000539075"/>
    </source>
</evidence>
<dbReference type="SUPFAM" id="SSF55729">
    <property type="entry name" value="Acyl-CoA N-acyltransferases (Nat)"/>
    <property type="match status" value="1"/>
</dbReference>
<dbReference type="EMBL" id="JACHGO010000004">
    <property type="protein sequence ID" value="MBB5143448.1"/>
    <property type="molecule type" value="Genomic_DNA"/>
</dbReference>
<dbReference type="PANTHER" id="PTHR43877:SF2">
    <property type="entry name" value="AMINOALKYLPHOSPHONATE N-ACETYLTRANSFERASE-RELATED"/>
    <property type="match status" value="1"/>
</dbReference>
<keyword evidence="4" id="KW-0689">Ribosomal protein</keyword>
<gene>
    <name evidence="4" type="ORF">HNQ38_001545</name>
</gene>
<dbReference type="Proteomes" id="UP000539075">
    <property type="component" value="Unassembled WGS sequence"/>
</dbReference>
<evidence type="ECO:0000313" key="4">
    <source>
        <dbReference type="EMBL" id="MBB5143448.1"/>
    </source>
</evidence>
<dbReference type="Pfam" id="PF00583">
    <property type="entry name" value="Acetyltransf_1"/>
    <property type="match status" value="1"/>
</dbReference>
<keyword evidence="1" id="KW-0808">Transferase</keyword>
<evidence type="ECO:0000256" key="1">
    <source>
        <dbReference type="ARBA" id="ARBA00022679"/>
    </source>
</evidence>
<dbReference type="AlphaFoldDB" id="A0A7W8FF25"/>
<keyword evidence="2" id="KW-0012">Acyltransferase</keyword>
<dbReference type="PROSITE" id="PS51186">
    <property type="entry name" value="GNAT"/>
    <property type="match status" value="1"/>
</dbReference>
<comment type="caution">
    <text evidence="4">The sequence shown here is derived from an EMBL/GenBank/DDBJ whole genome shotgun (WGS) entry which is preliminary data.</text>
</comment>
<keyword evidence="4" id="KW-0687">Ribonucleoprotein</keyword>
<dbReference type="Gene3D" id="3.40.630.30">
    <property type="match status" value="1"/>
</dbReference>
<evidence type="ECO:0000256" key="2">
    <source>
        <dbReference type="ARBA" id="ARBA00023315"/>
    </source>
</evidence>
<accession>A0A7W8FF25</accession>
<dbReference type="RefSeq" id="WP_183718979.1">
    <property type="nucleotide sequence ID" value="NZ_JACHGO010000004.1"/>
</dbReference>
<sequence>MIRKAVPGDEAAIRECADQAFSGYIPLIGRQPAPMTADFSAQIAAGQIYVALNDDGDLLGYIAFFPQGNHMNLDSIAVLPAASGRGIGKKLITFCEGEARRLGLEAVHLYTNEMMTANLSIYPRLGYVEVDRRTDEGFNRVFFQKKLA</sequence>
<dbReference type="PANTHER" id="PTHR43877">
    <property type="entry name" value="AMINOALKYLPHOSPHONATE N-ACETYLTRANSFERASE-RELATED-RELATED"/>
    <property type="match status" value="1"/>
</dbReference>
<dbReference type="CDD" id="cd04301">
    <property type="entry name" value="NAT_SF"/>
    <property type="match status" value="1"/>
</dbReference>
<keyword evidence="5" id="KW-1185">Reference proteome</keyword>
<dbReference type="GO" id="GO:0016747">
    <property type="term" value="F:acyltransferase activity, transferring groups other than amino-acyl groups"/>
    <property type="evidence" value="ECO:0007669"/>
    <property type="project" value="InterPro"/>
</dbReference>
<feature type="domain" description="N-acetyltransferase" evidence="3">
    <location>
        <begin position="1"/>
        <end position="148"/>
    </location>
</feature>
<dbReference type="InterPro" id="IPR050832">
    <property type="entry name" value="Bact_Acetyltransf"/>
</dbReference>
<reference evidence="4 5" key="1">
    <citation type="submission" date="2020-08" db="EMBL/GenBank/DDBJ databases">
        <title>Genomic Encyclopedia of Type Strains, Phase IV (KMG-IV): sequencing the most valuable type-strain genomes for metagenomic binning, comparative biology and taxonomic classification.</title>
        <authorList>
            <person name="Goeker M."/>
        </authorList>
    </citation>
    <scope>NUCLEOTIDE SEQUENCE [LARGE SCALE GENOMIC DNA]</scope>
    <source>
        <strain evidence="4 5">DSM 11275</strain>
    </source>
</reference>
<organism evidence="4 5">
    <name type="scientific">Desulfovibrio intestinalis</name>
    <dbReference type="NCBI Taxonomy" id="58621"/>
    <lineage>
        <taxon>Bacteria</taxon>
        <taxon>Pseudomonadati</taxon>
        <taxon>Thermodesulfobacteriota</taxon>
        <taxon>Desulfovibrionia</taxon>
        <taxon>Desulfovibrionales</taxon>
        <taxon>Desulfovibrionaceae</taxon>
        <taxon>Desulfovibrio</taxon>
    </lineage>
</organism>
<proteinExistence type="predicted"/>
<dbReference type="InterPro" id="IPR000182">
    <property type="entry name" value="GNAT_dom"/>
</dbReference>
<dbReference type="InterPro" id="IPR016181">
    <property type="entry name" value="Acyl_CoA_acyltransferase"/>
</dbReference>
<evidence type="ECO:0000259" key="3">
    <source>
        <dbReference type="PROSITE" id="PS51186"/>
    </source>
</evidence>